<dbReference type="Pfam" id="PF09335">
    <property type="entry name" value="VTT_dom"/>
    <property type="match status" value="1"/>
</dbReference>
<evidence type="ECO:0000313" key="4">
    <source>
        <dbReference type="Proteomes" id="UP001157911"/>
    </source>
</evidence>
<evidence type="ECO:0000256" key="1">
    <source>
        <dbReference type="SAM" id="Phobius"/>
    </source>
</evidence>
<name>A0ABY1NKJ4_9BACT</name>
<keyword evidence="1" id="KW-1133">Transmembrane helix</keyword>
<dbReference type="EMBL" id="FXUB01000002">
    <property type="protein sequence ID" value="SMP11835.1"/>
    <property type="molecule type" value="Genomic_DNA"/>
</dbReference>
<organism evidence="3 4">
    <name type="scientific">Desulfurobacterium pacificum</name>
    <dbReference type="NCBI Taxonomy" id="240166"/>
    <lineage>
        <taxon>Bacteria</taxon>
        <taxon>Pseudomonadati</taxon>
        <taxon>Aquificota</taxon>
        <taxon>Aquificia</taxon>
        <taxon>Desulfurobacteriales</taxon>
        <taxon>Desulfurobacteriaceae</taxon>
        <taxon>Desulfurobacterium</taxon>
    </lineage>
</organism>
<proteinExistence type="predicted"/>
<keyword evidence="1" id="KW-0812">Transmembrane</keyword>
<dbReference type="PANTHER" id="PTHR42709:SF11">
    <property type="entry name" value="DEDA FAMILY PROTEIN"/>
    <property type="match status" value="1"/>
</dbReference>
<sequence>MDLLSIQFWQELALKYGAPALALNAFIEAIFFPIPPDVLLITLCLAKPENAFLYALIATIFSSLGGIGGYFLGFWGGKPLAIKFFGETKVKKVHNLYDRYESLVILLAGFTPLPYKVFTVTSGVLYASLKKLFIFSLIGRGSRFFLEALLIKRFGEDIVNFLYKNLNIISLLAGIGIIIIFMVYQKLKGRENEQKEVL</sequence>
<dbReference type="InterPro" id="IPR051311">
    <property type="entry name" value="DedA_domain"/>
</dbReference>
<feature type="transmembrane region" description="Helical" evidence="1">
    <location>
        <begin position="52"/>
        <end position="75"/>
    </location>
</feature>
<dbReference type="PANTHER" id="PTHR42709">
    <property type="entry name" value="ALKALINE PHOSPHATASE LIKE PROTEIN"/>
    <property type="match status" value="1"/>
</dbReference>
<dbReference type="InterPro" id="IPR032816">
    <property type="entry name" value="VTT_dom"/>
</dbReference>
<feature type="domain" description="VTT" evidence="2">
    <location>
        <begin position="34"/>
        <end position="150"/>
    </location>
</feature>
<feature type="transmembrane region" description="Helical" evidence="1">
    <location>
        <begin position="96"/>
        <end position="115"/>
    </location>
</feature>
<accession>A0ABY1NKJ4</accession>
<evidence type="ECO:0000313" key="3">
    <source>
        <dbReference type="EMBL" id="SMP11835.1"/>
    </source>
</evidence>
<keyword evidence="1" id="KW-0472">Membrane</keyword>
<dbReference type="RefSeq" id="WP_283400471.1">
    <property type="nucleotide sequence ID" value="NZ_FXUB01000002.1"/>
</dbReference>
<dbReference type="Proteomes" id="UP001157911">
    <property type="component" value="Unassembled WGS sequence"/>
</dbReference>
<feature type="transmembrane region" description="Helical" evidence="1">
    <location>
        <begin position="166"/>
        <end position="184"/>
    </location>
</feature>
<comment type="caution">
    <text evidence="3">The sequence shown here is derived from an EMBL/GenBank/DDBJ whole genome shotgun (WGS) entry which is preliminary data.</text>
</comment>
<evidence type="ECO:0000259" key="2">
    <source>
        <dbReference type="Pfam" id="PF09335"/>
    </source>
</evidence>
<keyword evidence="4" id="KW-1185">Reference proteome</keyword>
<reference evidence="3 4" key="1">
    <citation type="submission" date="2017-05" db="EMBL/GenBank/DDBJ databases">
        <authorList>
            <person name="Varghese N."/>
            <person name="Submissions S."/>
        </authorList>
    </citation>
    <scope>NUCLEOTIDE SEQUENCE [LARGE SCALE GENOMIC DNA]</scope>
    <source>
        <strain evidence="3 4">DSM 15522</strain>
    </source>
</reference>
<protein>
    <submittedName>
        <fullName evidence="3">Membrane protein YqaA, SNARE-associated domain</fullName>
    </submittedName>
</protein>
<gene>
    <name evidence="3" type="ORF">SAMN06265339_0991</name>
</gene>